<dbReference type="Proteomes" id="UP001152622">
    <property type="component" value="Chromosome 4"/>
</dbReference>
<feature type="compositionally biased region" description="Basic and acidic residues" evidence="1">
    <location>
        <begin position="369"/>
        <end position="380"/>
    </location>
</feature>
<organism evidence="3 4">
    <name type="scientific">Synaphobranchus kaupii</name>
    <name type="common">Kaup's arrowtooth eel</name>
    <dbReference type="NCBI Taxonomy" id="118154"/>
    <lineage>
        <taxon>Eukaryota</taxon>
        <taxon>Metazoa</taxon>
        <taxon>Chordata</taxon>
        <taxon>Craniata</taxon>
        <taxon>Vertebrata</taxon>
        <taxon>Euteleostomi</taxon>
        <taxon>Actinopterygii</taxon>
        <taxon>Neopterygii</taxon>
        <taxon>Teleostei</taxon>
        <taxon>Anguilliformes</taxon>
        <taxon>Synaphobranchidae</taxon>
        <taxon>Synaphobranchus</taxon>
    </lineage>
</organism>
<dbReference type="InterPro" id="IPR024975">
    <property type="entry name" value="NOV_C"/>
</dbReference>
<name>A0A9Q1FPF9_SYNKA</name>
<feature type="compositionally biased region" description="Basic and acidic residues" evidence="1">
    <location>
        <begin position="306"/>
        <end position="318"/>
    </location>
</feature>
<feature type="domain" description="Protein NO VEIN C-terminal" evidence="2">
    <location>
        <begin position="543"/>
        <end position="633"/>
    </location>
</feature>
<keyword evidence="4" id="KW-1185">Reference proteome</keyword>
<evidence type="ECO:0000256" key="1">
    <source>
        <dbReference type="SAM" id="MobiDB-lite"/>
    </source>
</evidence>
<dbReference type="Pfam" id="PF13020">
    <property type="entry name" value="NOV_C"/>
    <property type="match status" value="1"/>
</dbReference>
<dbReference type="PANTHER" id="PTHR32387">
    <property type="entry name" value="WU:FJ29H11"/>
    <property type="match status" value="1"/>
</dbReference>
<dbReference type="PANTHER" id="PTHR32387:SF0">
    <property type="entry name" value="PROTEIN NO VEIN"/>
    <property type="match status" value="1"/>
</dbReference>
<dbReference type="InterPro" id="IPR052957">
    <property type="entry name" value="Auxin_embryo_med"/>
</dbReference>
<protein>
    <recommendedName>
        <fullName evidence="2">Protein NO VEIN C-terminal domain-containing protein</fullName>
    </recommendedName>
</protein>
<feature type="region of interest" description="Disordered" evidence="1">
    <location>
        <begin position="284"/>
        <end position="485"/>
    </location>
</feature>
<dbReference type="AlphaFoldDB" id="A0A9Q1FPF9"/>
<proteinExistence type="predicted"/>
<gene>
    <name evidence="3" type="ORF">SKAU_G00125920</name>
</gene>
<evidence type="ECO:0000259" key="2">
    <source>
        <dbReference type="Pfam" id="PF13020"/>
    </source>
</evidence>
<accession>A0A9Q1FPF9</accession>
<dbReference type="EMBL" id="JAINUF010000004">
    <property type="protein sequence ID" value="KAJ8363761.1"/>
    <property type="molecule type" value="Genomic_DNA"/>
</dbReference>
<evidence type="ECO:0000313" key="4">
    <source>
        <dbReference type="Proteomes" id="UP001152622"/>
    </source>
</evidence>
<dbReference type="OrthoDB" id="1262810at2759"/>
<reference evidence="3" key="1">
    <citation type="journal article" date="2023" name="Science">
        <title>Genome structures resolve the early diversification of teleost fishes.</title>
        <authorList>
            <person name="Parey E."/>
            <person name="Louis A."/>
            <person name="Montfort J."/>
            <person name="Bouchez O."/>
            <person name="Roques C."/>
            <person name="Iampietro C."/>
            <person name="Lluch J."/>
            <person name="Castinel A."/>
            <person name="Donnadieu C."/>
            <person name="Desvignes T."/>
            <person name="Floi Bucao C."/>
            <person name="Jouanno E."/>
            <person name="Wen M."/>
            <person name="Mejri S."/>
            <person name="Dirks R."/>
            <person name="Jansen H."/>
            <person name="Henkel C."/>
            <person name="Chen W.J."/>
            <person name="Zahm M."/>
            <person name="Cabau C."/>
            <person name="Klopp C."/>
            <person name="Thompson A.W."/>
            <person name="Robinson-Rechavi M."/>
            <person name="Braasch I."/>
            <person name="Lecointre G."/>
            <person name="Bobe J."/>
            <person name="Postlethwait J.H."/>
            <person name="Berthelot C."/>
            <person name="Roest Crollius H."/>
            <person name="Guiguen Y."/>
        </authorList>
    </citation>
    <scope>NUCLEOTIDE SEQUENCE</scope>
    <source>
        <strain evidence="3">WJC10195</strain>
    </source>
</reference>
<evidence type="ECO:0000313" key="3">
    <source>
        <dbReference type="EMBL" id="KAJ8363761.1"/>
    </source>
</evidence>
<sequence>MPASGEQEQGVQLNSNYCNSLKTMLIGKKLFSTKDTRWVTLSQRPLIPDDKNLEKFFRLHSEICLLNLPQADKRPFLRNKSGFNQGTMTMSDKQVAFNESDRDLFLKICEVKTLSECVTTEAQTENYRPCQPLQALVRKVVPYVQKFLFHHEELGHIYGELKENNIAQQIKTLSFGQVGQLYILYRLSLPNEQSVIEKQDVICLLKDNKEFYIQKDHLSAKLDICREMTKLFSTDSKYGKELENFLLRLMTSLDDKGDLKRFLREMDIRDLPEHEEKWEVPEPLEMKPEPPVFSGVQFSRSTSVAGEEHREEQEEGERTLASWPPKSSFHKTPGSHTGQAVDAVMKMWPPPAQPPPADGETAPGPTCDGRAEPPLRRDQGHANPQGGKPSGNTPHSTDKNHETGMRTAPYSDTKLREANESGGAPEVTKSEATGPDTNGHDENRPAENGVAPEEQTPRSSHSPNHKGGAVPTTFQGNGSVQRPPLVLDNPVWTKQLPPQAVLEDLVLDCSRPKTVVFAEDKGDTVCIGEWGEQLVNAFFTHWKESGSPDGPREITWYNGDGESGRPCDFKVTFAADGEGTDGFREVFVEVKSTVKHEKHFIHLSANELDLALREKGRYHIYRVYNAGDSQNVRLCRIKNLAQHLHSKELELFLFV</sequence>
<comment type="caution">
    <text evidence="3">The sequence shown here is derived from an EMBL/GenBank/DDBJ whole genome shotgun (WGS) entry which is preliminary data.</text>
</comment>
<feature type="compositionally biased region" description="Pro residues" evidence="1">
    <location>
        <begin position="348"/>
        <end position="357"/>
    </location>
</feature>